<name>A0A4U6BSP0_9BRAD</name>
<reference evidence="1" key="1">
    <citation type="submission" date="2019-04" db="EMBL/GenBank/DDBJ databases">
        <title>Whole genome sequencing of cave bacteria.</title>
        <authorList>
            <person name="Gan H.M."/>
            <person name="Barton H."/>
            <person name="Savka M.A."/>
        </authorList>
    </citation>
    <scope>NUCLEOTIDE SEQUENCE [LARGE SCALE GENOMIC DNA]</scope>
    <source>
        <strain evidence="1">LC387</strain>
    </source>
</reference>
<organism evidence="1 2">
    <name type="scientific">Afipia massiliensis</name>
    <dbReference type="NCBI Taxonomy" id="211460"/>
    <lineage>
        <taxon>Bacteria</taxon>
        <taxon>Pseudomonadati</taxon>
        <taxon>Pseudomonadota</taxon>
        <taxon>Alphaproteobacteria</taxon>
        <taxon>Hyphomicrobiales</taxon>
        <taxon>Nitrobacteraceae</taxon>
        <taxon>Afipia</taxon>
    </lineage>
</organism>
<dbReference type="EMBL" id="LBIA02000001">
    <property type="protein sequence ID" value="TKT73660.1"/>
    <property type="molecule type" value="Genomic_DNA"/>
</dbReference>
<dbReference type="STRING" id="211460.YH63_20530"/>
<evidence type="ECO:0000313" key="2">
    <source>
        <dbReference type="Proteomes" id="UP000034832"/>
    </source>
</evidence>
<dbReference type="AlphaFoldDB" id="A0A4U6BSP0"/>
<comment type="caution">
    <text evidence="1">The sequence shown here is derived from an EMBL/GenBank/DDBJ whole genome shotgun (WGS) entry which is preliminary data.</text>
</comment>
<keyword evidence="2" id="KW-1185">Reference proteome</keyword>
<sequence length="471" mass="51791">MSQSSIERLREYLGQLPPKAQALLMREFERAIERGEEVTVANFVLEQLRMIVRSSSEDMTPRTDDPMRRVFRPIEPFLVENVAHIRPGQIRRSSLAPIWMWLGHEGSPDALRAFEAALAQGSTPDINAAVRTMQMAASDAIANVTGALSSGERQRTLGRLGAPSVVEDIAPIGAVLAASDVLDKLSAKLPGQIRVFADSHVASAMAALNQPALQTPQVLPFAVSLVMQRLAAPWQIVRLGIMVAASDDEIRVASTPFGATVTMAIHDLSRVASELRNDIKRGQFADTSNHLKTLHDGVRGLRTELDIRSDSAWGRQLAAIRAEISNSLQSEIDGVPGRVRRLLRQGPDKDVTTANRIDPVDVEETAALIDFVAVCRNYASELAINEVSLRAHTELQHYVEKATETLVESLRTHDQKVRAFRMMQMKVAIRFCEVMYGPDYATLMSKAAEMARPVERKAAESAKPAKQPRAG</sequence>
<protein>
    <submittedName>
        <fullName evidence="1">Uncharacterized protein</fullName>
    </submittedName>
</protein>
<proteinExistence type="predicted"/>
<dbReference type="OrthoDB" id="8433260at2"/>
<dbReference type="RefSeq" id="WP_046830173.1">
    <property type="nucleotide sequence ID" value="NZ_LBIA02000001.1"/>
</dbReference>
<gene>
    <name evidence="1" type="ORF">YH63_020770</name>
</gene>
<accession>A0A4U6BSP0</accession>
<dbReference type="Proteomes" id="UP000034832">
    <property type="component" value="Unassembled WGS sequence"/>
</dbReference>
<evidence type="ECO:0000313" key="1">
    <source>
        <dbReference type="EMBL" id="TKT73660.1"/>
    </source>
</evidence>